<dbReference type="AlphaFoldDB" id="A0A8S1R4L2"/>
<organism evidence="1 2">
    <name type="scientific">Paramecium sonneborni</name>
    <dbReference type="NCBI Taxonomy" id="65129"/>
    <lineage>
        <taxon>Eukaryota</taxon>
        <taxon>Sar</taxon>
        <taxon>Alveolata</taxon>
        <taxon>Ciliophora</taxon>
        <taxon>Intramacronucleata</taxon>
        <taxon>Oligohymenophorea</taxon>
        <taxon>Peniculida</taxon>
        <taxon>Parameciidae</taxon>
        <taxon>Paramecium</taxon>
    </lineage>
</organism>
<dbReference type="InterPro" id="IPR001680">
    <property type="entry name" value="WD40_rpt"/>
</dbReference>
<dbReference type="PANTHER" id="PTHR19920:SF0">
    <property type="entry name" value="CYTOSOLIC IRON-SULFUR PROTEIN ASSEMBLY PROTEIN CIAO1-RELATED"/>
    <property type="match status" value="1"/>
</dbReference>
<reference evidence="1" key="1">
    <citation type="submission" date="2021-01" db="EMBL/GenBank/DDBJ databases">
        <authorList>
            <consortium name="Genoscope - CEA"/>
            <person name="William W."/>
        </authorList>
    </citation>
    <scope>NUCLEOTIDE SEQUENCE</scope>
</reference>
<evidence type="ECO:0000313" key="2">
    <source>
        <dbReference type="Proteomes" id="UP000692954"/>
    </source>
</evidence>
<dbReference type="Pfam" id="PF00400">
    <property type="entry name" value="WD40"/>
    <property type="match status" value="1"/>
</dbReference>
<comment type="caution">
    <text evidence="1">The sequence shown here is derived from an EMBL/GenBank/DDBJ whole genome shotgun (WGS) entry which is preliminary data.</text>
</comment>
<dbReference type="PANTHER" id="PTHR19920">
    <property type="entry name" value="WD40 PROTEIN CIAO1"/>
    <property type="match status" value="1"/>
</dbReference>
<keyword evidence="2" id="KW-1185">Reference proteome</keyword>
<gene>
    <name evidence="1" type="ORF">PSON_ATCC_30995.1.T1350157</name>
</gene>
<protein>
    <submittedName>
        <fullName evidence="1">Uncharacterized protein</fullName>
    </submittedName>
</protein>
<proteinExistence type="predicted"/>
<evidence type="ECO:0000313" key="1">
    <source>
        <dbReference type="EMBL" id="CAD8122012.1"/>
    </source>
</evidence>
<dbReference type="GO" id="GO:0097361">
    <property type="term" value="C:cytosolic [4Fe-4S] assembly targeting complex"/>
    <property type="evidence" value="ECO:0007669"/>
    <property type="project" value="TreeGrafter"/>
</dbReference>
<accession>A0A8S1R4L2</accession>
<dbReference type="OrthoDB" id="284782at2759"/>
<dbReference type="GO" id="GO:0016226">
    <property type="term" value="P:iron-sulfur cluster assembly"/>
    <property type="evidence" value="ECO:0007669"/>
    <property type="project" value="TreeGrafter"/>
</dbReference>
<sequence length="125" mass="15091">MNNNENLIISSSDDHTIKFQIKQNVWICQQTITDHKSYVYQLSLSQEQDKLISCRQDQLILRMEYLEDDKKLMVIQKIQVDCLGYRLCFKNDNFFTFQPDYGNMMHVNEMNSVNRQNQTYYCRTR</sequence>
<name>A0A8S1R4L2_9CILI</name>
<dbReference type="Proteomes" id="UP000692954">
    <property type="component" value="Unassembled WGS sequence"/>
</dbReference>
<dbReference type="EMBL" id="CAJJDN010000135">
    <property type="protein sequence ID" value="CAD8122012.1"/>
    <property type="molecule type" value="Genomic_DNA"/>
</dbReference>